<evidence type="ECO:0000313" key="3">
    <source>
        <dbReference type="Proteomes" id="UP001209878"/>
    </source>
</evidence>
<feature type="transmembrane region" description="Helical" evidence="1">
    <location>
        <begin position="99"/>
        <end position="123"/>
    </location>
</feature>
<organism evidence="2 3">
    <name type="scientific">Ridgeia piscesae</name>
    <name type="common">Tubeworm</name>
    <dbReference type="NCBI Taxonomy" id="27915"/>
    <lineage>
        <taxon>Eukaryota</taxon>
        <taxon>Metazoa</taxon>
        <taxon>Spiralia</taxon>
        <taxon>Lophotrochozoa</taxon>
        <taxon>Annelida</taxon>
        <taxon>Polychaeta</taxon>
        <taxon>Sedentaria</taxon>
        <taxon>Canalipalpata</taxon>
        <taxon>Sabellida</taxon>
        <taxon>Siboglinidae</taxon>
        <taxon>Ridgeia</taxon>
    </lineage>
</organism>
<feature type="transmembrane region" description="Helical" evidence="1">
    <location>
        <begin position="135"/>
        <end position="155"/>
    </location>
</feature>
<feature type="transmembrane region" description="Helical" evidence="1">
    <location>
        <begin position="280"/>
        <end position="302"/>
    </location>
</feature>
<dbReference type="EMBL" id="JAODUO010000994">
    <property type="protein sequence ID" value="KAK2172080.1"/>
    <property type="molecule type" value="Genomic_DNA"/>
</dbReference>
<keyword evidence="3" id="KW-1185">Reference proteome</keyword>
<evidence type="ECO:0000313" key="2">
    <source>
        <dbReference type="EMBL" id="KAK2172080.1"/>
    </source>
</evidence>
<keyword evidence="1" id="KW-0472">Membrane</keyword>
<comment type="caution">
    <text evidence="2">The sequence shown here is derived from an EMBL/GenBank/DDBJ whole genome shotgun (WGS) entry which is preliminary data.</text>
</comment>
<reference evidence="2" key="1">
    <citation type="journal article" date="2023" name="Mol. Biol. Evol.">
        <title>Third-Generation Sequencing Reveals the Adaptive Role of the Epigenome in Three Deep-Sea Polychaetes.</title>
        <authorList>
            <person name="Perez M."/>
            <person name="Aroh O."/>
            <person name="Sun Y."/>
            <person name="Lan Y."/>
            <person name="Juniper S.K."/>
            <person name="Young C.R."/>
            <person name="Angers B."/>
            <person name="Qian P.Y."/>
        </authorList>
    </citation>
    <scope>NUCLEOTIDE SEQUENCE</scope>
    <source>
        <strain evidence="2">R07B-5</strain>
    </source>
</reference>
<accession>A0AAD9KJY9</accession>
<feature type="transmembrane region" description="Helical" evidence="1">
    <location>
        <begin position="17"/>
        <end position="37"/>
    </location>
</feature>
<feature type="transmembrane region" description="Helical" evidence="1">
    <location>
        <begin position="247"/>
        <end position="268"/>
    </location>
</feature>
<feature type="transmembrane region" description="Helical" evidence="1">
    <location>
        <begin position="58"/>
        <end position="79"/>
    </location>
</feature>
<keyword evidence="1" id="KW-1133">Transmembrane helix</keyword>
<name>A0AAD9KJY9_RIDPI</name>
<feature type="transmembrane region" description="Helical" evidence="1">
    <location>
        <begin position="175"/>
        <end position="200"/>
    </location>
</feature>
<evidence type="ECO:0000256" key="1">
    <source>
        <dbReference type="SAM" id="Phobius"/>
    </source>
</evidence>
<dbReference type="Proteomes" id="UP001209878">
    <property type="component" value="Unassembled WGS sequence"/>
</dbReference>
<sequence length="303" mass="33252">MLHSAVEDDVWLANTRAISWLVATQLLVAVCANVYLLRATSQRRFPVHWDTFRVVLRHASVVDLSLCVAVAVVIILPSWVLNDDTLTVSCTCYTLDQVLLAGAVAVAGGIVVCCRQAFTLVLFDDEAPQFRENRFRVVNLLRAVSVVAVVGLVIATEAKCLLPSFEWSLCVFVGTVPPCAAYLLVVPVVIHFGLGVAFVAQAKRSEDGRKQSPPVHIDVSCEKLAEQSSLTVQDGRIEIGDSRWRRFILEVNVGIITWFIMTASMVIAGTLITPPSVDTLLIMIGCTTAFSVWTAISVFRYWT</sequence>
<gene>
    <name evidence="2" type="ORF">NP493_994g00009</name>
</gene>
<dbReference type="AlphaFoldDB" id="A0AAD9KJY9"/>
<protein>
    <submittedName>
        <fullName evidence="2">Uncharacterized protein</fullName>
    </submittedName>
</protein>
<keyword evidence="1" id="KW-0812">Transmembrane</keyword>
<proteinExistence type="predicted"/>